<dbReference type="AlphaFoldDB" id="A0A7G2CAE1"/>
<proteinExistence type="predicted"/>
<dbReference type="VEuPathDB" id="TriTrypDB:ADEAN_000430800"/>
<feature type="region of interest" description="Disordered" evidence="1">
    <location>
        <begin position="47"/>
        <end position="84"/>
    </location>
</feature>
<name>A0A7G2CAE1_9TRYP</name>
<feature type="compositionally biased region" description="Polar residues" evidence="1">
    <location>
        <begin position="171"/>
        <end position="187"/>
    </location>
</feature>
<evidence type="ECO:0000313" key="3">
    <source>
        <dbReference type="Proteomes" id="UP000515908"/>
    </source>
</evidence>
<keyword evidence="3" id="KW-1185">Reference proteome</keyword>
<dbReference type="Proteomes" id="UP000515908">
    <property type="component" value="Chromosome 07"/>
</dbReference>
<feature type="compositionally biased region" description="Gly residues" evidence="1">
    <location>
        <begin position="516"/>
        <end position="525"/>
    </location>
</feature>
<sequence length="547" mass="60194">MTEQNQERIFSVLKKIKDVFGDQVNNCESLLIAQCLLEHEDKLADSVPISQTPPESRHTKCARRLPERTREPLSHSSSLAAEAEGDPFDRNVNYILDICHHQFDQHDDTGEGLDPVGVMDGAVLEWLTMYEGSIHDQNARSGTLEGAEAEGTPFPEDNRTPSEGSVAEDATPSNLSCTVSTTIQFGSTMDRYEEEGTPPREEEIVDHRDEGSLPGRDSPSARQETIGSASRRSDKWKHIPEPRRNMIRKGLQAMNRTNRTESPTASVSSLRILKVTGSTNTGINSMERAKLDSKGNLSFANSAANLIKSLEPTKSRFSTDPSTSDIPLNNSKRLSCTSVASGEEYDNSASIAQIHALARELCYDVYAELYARAVDDANDEENDDDGQQNNHYPDEDTVPICSIVIQYLDPTGEKEDLFFVVGCDWPQWDYLTAGPLACACAPMPSSMDLFPTEDAYLGAQRHWRERHCLLYFLYPLEHGRALLLGGQQPRQQRPGGVRGRGGVRHDRPCRGAQVLAGGGHAGVGDAGPPPHRDGTHDGRRRAGEGVS</sequence>
<feature type="region of interest" description="Disordered" evidence="1">
    <location>
        <begin position="487"/>
        <end position="547"/>
    </location>
</feature>
<feature type="compositionally biased region" description="Basic and acidic residues" evidence="1">
    <location>
        <begin position="530"/>
        <end position="547"/>
    </location>
</feature>
<gene>
    <name evidence="2" type="ORF">ADEAN_000430800</name>
</gene>
<protein>
    <submittedName>
        <fullName evidence="2">Uncharacterized protein</fullName>
    </submittedName>
</protein>
<evidence type="ECO:0000313" key="2">
    <source>
        <dbReference type="EMBL" id="CAD2216830.1"/>
    </source>
</evidence>
<accession>A0A7G2CAE1</accession>
<feature type="compositionally biased region" description="Basic and acidic residues" evidence="1">
    <location>
        <begin position="197"/>
        <end position="211"/>
    </location>
</feature>
<feature type="compositionally biased region" description="Basic and acidic residues" evidence="1">
    <location>
        <begin position="64"/>
        <end position="73"/>
    </location>
</feature>
<evidence type="ECO:0000256" key="1">
    <source>
        <dbReference type="SAM" id="MobiDB-lite"/>
    </source>
</evidence>
<organism evidence="2 3">
    <name type="scientific">Angomonas deanei</name>
    <dbReference type="NCBI Taxonomy" id="59799"/>
    <lineage>
        <taxon>Eukaryota</taxon>
        <taxon>Discoba</taxon>
        <taxon>Euglenozoa</taxon>
        <taxon>Kinetoplastea</taxon>
        <taxon>Metakinetoplastina</taxon>
        <taxon>Trypanosomatida</taxon>
        <taxon>Trypanosomatidae</taxon>
        <taxon>Strigomonadinae</taxon>
        <taxon>Angomonas</taxon>
    </lineage>
</organism>
<dbReference type="EMBL" id="LR877151">
    <property type="protein sequence ID" value="CAD2216830.1"/>
    <property type="molecule type" value="Genomic_DNA"/>
</dbReference>
<reference evidence="2 3" key="1">
    <citation type="submission" date="2020-08" db="EMBL/GenBank/DDBJ databases">
        <authorList>
            <person name="Newling K."/>
            <person name="Davey J."/>
            <person name="Forrester S."/>
        </authorList>
    </citation>
    <scope>NUCLEOTIDE SEQUENCE [LARGE SCALE GENOMIC DNA]</scope>
    <source>
        <strain evidence="3">Crithidia deanei Carvalho (ATCC PRA-265)</strain>
    </source>
</reference>
<feature type="region of interest" description="Disordered" evidence="1">
    <location>
        <begin position="143"/>
        <end position="238"/>
    </location>
</feature>
<feature type="compositionally biased region" description="Polar residues" evidence="1">
    <location>
        <begin position="220"/>
        <end position="230"/>
    </location>
</feature>